<accession>A0A1G9XA16</accession>
<dbReference type="NCBIfam" id="TIGR03696">
    <property type="entry name" value="Rhs_assc_core"/>
    <property type="match status" value="1"/>
</dbReference>
<protein>
    <submittedName>
        <fullName evidence="2">RHS repeat-associated core domain-containing protein</fullName>
    </submittedName>
</protein>
<proteinExistence type="predicted"/>
<dbReference type="Pfam" id="PF03527">
    <property type="entry name" value="RHS"/>
    <property type="match status" value="1"/>
</dbReference>
<dbReference type="InterPro" id="IPR050708">
    <property type="entry name" value="T6SS_VgrG/RHS"/>
</dbReference>
<reference evidence="3" key="1">
    <citation type="submission" date="2016-10" db="EMBL/GenBank/DDBJ databases">
        <authorList>
            <person name="Varghese N."/>
            <person name="Submissions S."/>
        </authorList>
    </citation>
    <scope>NUCLEOTIDE SEQUENCE [LARGE SCALE GENOMIC DNA]</scope>
    <source>
        <strain evidence="3">CGMCC 4.7042</strain>
    </source>
</reference>
<gene>
    <name evidence="2" type="ORF">SAMN05444921_115162</name>
</gene>
<dbReference type="Proteomes" id="UP000199063">
    <property type="component" value="Unassembled WGS sequence"/>
</dbReference>
<evidence type="ECO:0000313" key="3">
    <source>
        <dbReference type="Proteomes" id="UP000199063"/>
    </source>
</evidence>
<dbReference type="EMBL" id="FNHI01000015">
    <property type="protein sequence ID" value="SDM93632.1"/>
    <property type="molecule type" value="Genomic_DNA"/>
</dbReference>
<dbReference type="PANTHER" id="PTHR32305:SF15">
    <property type="entry name" value="PROTEIN RHSA-RELATED"/>
    <property type="match status" value="1"/>
</dbReference>
<dbReference type="InterPro" id="IPR001826">
    <property type="entry name" value="RHS"/>
</dbReference>
<evidence type="ECO:0000313" key="2">
    <source>
        <dbReference type="EMBL" id="SDM93632.1"/>
    </source>
</evidence>
<dbReference type="InterPro" id="IPR022385">
    <property type="entry name" value="Rhs_assc_core"/>
</dbReference>
<dbReference type="STRING" id="1196353.SAMN05444921_115162"/>
<dbReference type="PANTHER" id="PTHR32305">
    <property type="match status" value="1"/>
</dbReference>
<evidence type="ECO:0000259" key="1">
    <source>
        <dbReference type="Pfam" id="PF03527"/>
    </source>
</evidence>
<dbReference type="PRINTS" id="PR00394">
    <property type="entry name" value="RHSPROTEIN"/>
</dbReference>
<name>A0A1G9XA16_9ACTN</name>
<organism evidence="2 3">
    <name type="scientific">Streptomyces wuyuanensis</name>
    <dbReference type="NCBI Taxonomy" id="1196353"/>
    <lineage>
        <taxon>Bacteria</taxon>
        <taxon>Bacillati</taxon>
        <taxon>Actinomycetota</taxon>
        <taxon>Actinomycetes</taxon>
        <taxon>Kitasatosporales</taxon>
        <taxon>Streptomycetaceae</taxon>
        <taxon>Streptomyces</taxon>
    </lineage>
</organism>
<keyword evidence="3" id="KW-1185">Reference proteome</keyword>
<dbReference type="Gene3D" id="2.180.10.10">
    <property type="entry name" value="RHS repeat-associated core"/>
    <property type="match status" value="1"/>
</dbReference>
<feature type="domain" description="RHS protein conserved region" evidence="1">
    <location>
        <begin position="32"/>
        <end position="61"/>
    </location>
</feature>
<sequence>MRRLWPARTRKVLTPSQASQEAIDECFFAIITDLVGTPSELIDESGELAWHTRSTLWGTTTWARSSTAYTPLRFPGQYFDPETGLHYNFHRHYDPETARYTTVDPLGLSPCIPPETVINTPEVIAPKPLKPHQVMSEWENFLGDGPYTNIHPRTGQPDPNRLVSADGTRSIRLGDHEMNSKPTKFHFHKETWTFIASSNTSIVDNTMVRVPLGLK</sequence>
<dbReference type="AlphaFoldDB" id="A0A1G9XA16"/>